<evidence type="ECO:0000256" key="4">
    <source>
        <dbReference type="RuleBase" id="RU003719"/>
    </source>
</evidence>
<dbReference type="GO" id="GO:0005829">
    <property type="term" value="C:cytosol"/>
    <property type="evidence" value="ECO:0007669"/>
    <property type="project" value="UniProtKB-ARBA"/>
</dbReference>
<dbReference type="AlphaFoldDB" id="A0A3N5E521"/>
<evidence type="ECO:0000313" key="8">
    <source>
        <dbReference type="Proteomes" id="UP000268615"/>
    </source>
</evidence>
<evidence type="ECO:0000259" key="5">
    <source>
        <dbReference type="Pfam" id="PF00389"/>
    </source>
</evidence>
<dbReference type="Pfam" id="PF02826">
    <property type="entry name" value="2-Hacid_dh_C"/>
    <property type="match status" value="1"/>
</dbReference>
<feature type="domain" description="D-isomer specific 2-hydroxyacid dehydrogenase catalytic" evidence="5">
    <location>
        <begin position="23"/>
        <end position="313"/>
    </location>
</feature>
<dbReference type="InterPro" id="IPR050418">
    <property type="entry name" value="D-iso_2-hydroxyacid_DH_PdxB"/>
</dbReference>
<comment type="similarity">
    <text evidence="1 4">Belongs to the D-isomer specific 2-hydroxyacid dehydrogenase family.</text>
</comment>
<dbReference type="InterPro" id="IPR036291">
    <property type="entry name" value="NAD(P)-bd_dom_sf"/>
</dbReference>
<organism evidence="7 8">
    <name type="scientific">Buttiauxella warmboldiae</name>
    <dbReference type="NCBI Taxonomy" id="82993"/>
    <lineage>
        <taxon>Bacteria</taxon>
        <taxon>Pseudomonadati</taxon>
        <taxon>Pseudomonadota</taxon>
        <taxon>Gammaproteobacteria</taxon>
        <taxon>Enterobacterales</taxon>
        <taxon>Enterobacteriaceae</taxon>
        <taxon>Buttiauxella</taxon>
    </lineage>
</organism>
<evidence type="ECO:0000256" key="1">
    <source>
        <dbReference type="ARBA" id="ARBA00005854"/>
    </source>
</evidence>
<keyword evidence="8" id="KW-1185">Reference proteome</keyword>
<evidence type="ECO:0000256" key="3">
    <source>
        <dbReference type="ARBA" id="ARBA00023027"/>
    </source>
</evidence>
<dbReference type="PROSITE" id="PS00670">
    <property type="entry name" value="D_2_HYDROXYACID_DH_2"/>
    <property type="match status" value="1"/>
</dbReference>
<dbReference type="SUPFAM" id="SSF51735">
    <property type="entry name" value="NAD(P)-binding Rossmann-fold domains"/>
    <property type="match status" value="1"/>
</dbReference>
<dbReference type="SUPFAM" id="SSF52283">
    <property type="entry name" value="Formate/glycerate dehydrogenase catalytic domain-like"/>
    <property type="match status" value="1"/>
</dbReference>
<accession>A0A3N5E521</accession>
<reference evidence="7 8" key="1">
    <citation type="submission" date="2018-11" db="EMBL/GenBank/DDBJ databases">
        <title>Draft genome sequence of Buttiauxella warmboldiae CCUG 35512.</title>
        <authorList>
            <person name="Salva-Serra F."/>
            <person name="Marathe N."/>
            <person name="Moore E."/>
            <person name="Svensson L."/>
            <person name="Engstrom-Jakobsson H."/>
        </authorList>
    </citation>
    <scope>NUCLEOTIDE SEQUENCE [LARGE SCALE GENOMIC DNA]</scope>
    <source>
        <strain evidence="7 8">CCUG 35512</strain>
    </source>
</reference>
<evidence type="ECO:0000259" key="6">
    <source>
        <dbReference type="Pfam" id="PF02826"/>
    </source>
</evidence>
<dbReference type="CDD" id="cd12162">
    <property type="entry name" value="2-Hacid_dh_4"/>
    <property type="match status" value="1"/>
</dbReference>
<dbReference type="Gene3D" id="3.40.50.720">
    <property type="entry name" value="NAD(P)-binding Rossmann-like Domain"/>
    <property type="match status" value="2"/>
</dbReference>
<dbReference type="PANTHER" id="PTHR43761">
    <property type="entry name" value="D-ISOMER SPECIFIC 2-HYDROXYACID DEHYDROGENASE FAMILY PROTEIN (AFU_ORTHOLOGUE AFUA_1G13630)"/>
    <property type="match status" value="1"/>
</dbReference>
<dbReference type="EMBL" id="RPOH01000010">
    <property type="protein sequence ID" value="RPH30169.1"/>
    <property type="molecule type" value="Genomic_DNA"/>
</dbReference>
<gene>
    <name evidence="7" type="ORF">EHN07_03395</name>
</gene>
<keyword evidence="2 4" id="KW-0560">Oxidoreductase</keyword>
<dbReference type="RefSeq" id="WP_124022796.1">
    <property type="nucleotide sequence ID" value="NZ_RPOH01000010.1"/>
</dbReference>
<dbReference type="GO" id="GO:0051287">
    <property type="term" value="F:NAD binding"/>
    <property type="evidence" value="ECO:0007669"/>
    <property type="project" value="InterPro"/>
</dbReference>
<protein>
    <submittedName>
        <fullName evidence="7">D-2-hydroxyacid dehydrogenase</fullName>
    </submittedName>
</protein>
<feature type="domain" description="D-isomer specific 2-hydroxyacid dehydrogenase NAD-binding" evidence="6">
    <location>
        <begin position="105"/>
        <end position="282"/>
    </location>
</feature>
<dbReference type="Pfam" id="PF00389">
    <property type="entry name" value="2-Hacid_dh"/>
    <property type="match status" value="1"/>
</dbReference>
<comment type="caution">
    <text evidence="7">The sequence shown here is derived from an EMBL/GenBank/DDBJ whole genome shotgun (WGS) entry which is preliminary data.</text>
</comment>
<dbReference type="OrthoDB" id="9805416at2"/>
<dbReference type="InterPro" id="IPR006139">
    <property type="entry name" value="D-isomer_2_OHA_DH_cat_dom"/>
</dbReference>
<sequence>MKIVTLDGDTLPQPLNKPCWCKEWDYRGSTSKNEVAAALNKAEIVITNKVELRENLLRDLPELRFICVAATGFDCIDIEYCRRRGIVVSNVPGYSANSVAEGVIAFIFALRRHLKDYLHAANDEWPDSQHFCLHHAPISDVRDATLGIVGRGDIGSHVARLAKAIGMNVVFAEHKGAHDIRSGYAPFEEVISRSDIITLHCPLSESTREMIDMAALKQMKPGALLINTARGLLINEADLANALRTGIISGAALDVLATEPPAASHPLLDPTLKNLLVTPHIAWASHSGVTNLIKAVEYNLTGYYSGQIKNRVV</sequence>
<dbReference type="PROSITE" id="PS00671">
    <property type="entry name" value="D_2_HYDROXYACID_DH_3"/>
    <property type="match status" value="1"/>
</dbReference>
<dbReference type="PANTHER" id="PTHR43761:SF1">
    <property type="entry name" value="D-ISOMER SPECIFIC 2-HYDROXYACID DEHYDROGENASE CATALYTIC DOMAIN-CONTAINING PROTEIN-RELATED"/>
    <property type="match status" value="1"/>
</dbReference>
<name>A0A3N5E521_9ENTR</name>
<dbReference type="InterPro" id="IPR029753">
    <property type="entry name" value="D-isomer_DH_CS"/>
</dbReference>
<evidence type="ECO:0000313" key="7">
    <source>
        <dbReference type="EMBL" id="RPH30169.1"/>
    </source>
</evidence>
<proteinExistence type="inferred from homology"/>
<keyword evidence="3" id="KW-0520">NAD</keyword>
<dbReference type="InterPro" id="IPR006140">
    <property type="entry name" value="D-isomer_DH_NAD-bd"/>
</dbReference>
<dbReference type="Proteomes" id="UP000268615">
    <property type="component" value="Unassembled WGS sequence"/>
</dbReference>
<dbReference type="GO" id="GO:0016616">
    <property type="term" value="F:oxidoreductase activity, acting on the CH-OH group of donors, NAD or NADP as acceptor"/>
    <property type="evidence" value="ECO:0007669"/>
    <property type="project" value="InterPro"/>
</dbReference>
<evidence type="ECO:0000256" key="2">
    <source>
        <dbReference type="ARBA" id="ARBA00023002"/>
    </source>
</evidence>